<protein>
    <recommendedName>
        <fullName evidence="1">SHOCT domain-containing protein</fullName>
    </recommendedName>
</protein>
<evidence type="ECO:0000259" key="1">
    <source>
        <dbReference type="Pfam" id="PF09851"/>
    </source>
</evidence>
<name>A0A0F8ZRI8_9ZZZZ</name>
<dbReference type="EMBL" id="LAZR01046474">
    <property type="protein sequence ID" value="KKK96462.1"/>
    <property type="molecule type" value="Genomic_DNA"/>
</dbReference>
<proteinExistence type="predicted"/>
<dbReference type="AlphaFoldDB" id="A0A0F8ZRI8"/>
<evidence type="ECO:0000313" key="2">
    <source>
        <dbReference type="EMBL" id="KKK96462.1"/>
    </source>
</evidence>
<gene>
    <name evidence="2" type="ORF">LCGC14_2662550</name>
</gene>
<sequence>MVAAVIVLAVVLSRSRRANLGSGRNALEILNQRYASGEIDREDYQAFVWIKENVNEDYGKAIVDPWKATAFTAITGKNIHTRIHMAPTPKDNEAYAFIKSGSGNTTFLRENGISI</sequence>
<dbReference type="InterPro" id="IPR018649">
    <property type="entry name" value="SHOCT"/>
</dbReference>
<comment type="caution">
    <text evidence="2">The sequence shown here is derived from an EMBL/GenBank/DDBJ whole genome shotgun (WGS) entry which is preliminary data.</text>
</comment>
<feature type="domain" description="SHOCT" evidence="1">
    <location>
        <begin position="26"/>
        <end position="46"/>
    </location>
</feature>
<reference evidence="2" key="1">
    <citation type="journal article" date="2015" name="Nature">
        <title>Complex archaea that bridge the gap between prokaryotes and eukaryotes.</title>
        <authorList>
            <person name="Spang A."/>
            <person name="Saw J.H."/>
            <person name="Jorgensen S.L."/>
            <person name="Zaremba-Niedzwiedzka K."/>
            <person name="Martijn J."/>
            <person name="Lind A.E."/>
            <person name="van Eijk R."/>
            <person name="Schleper C."/>
            <person name="Guy L."/>
            <person name="Ettema T.J."/>
        </authorList>
    </citation>
    <scope>NUCLEOTIDE SEQUENCE</scope>
</reference>
<dbReference type="Pfam" id="PF09851">
    <property type="entry name" value="SHOCT"/>
    <property type="match status" value="1"/>
</dbReference>
<feature type="non-terminal residue" evidence="2">
    <location>
        <position position="115"/>
    </location>
</feature>
<accession>A0A0F8ZRI8</accession>
<organism evidence="2">
    <name type="scientific">marine sediment metagenome</name>
    <dbReference type="NCBI Taxonomy" id="412755"/>
    <lineage>
        <taxon>unclassified sequences</taxon>
        <taxon>metagenomes</taxon>
        <taxon>ecological metagenomes</taxon>
    </lineage>
</organism>